<organism evidence="12 13">
    <name type="scientific">Cytobacillus purgationiresistens</name>
    <dbReference type="NCBI Taxonomy" id="863449"/>
    <lineage>
        <taxon>Bacteria</taxon>
        <taxon>Bacillati</taxon>
        <taxon>Bacillota</taxon>
        <taxon>Bacilli</taxon>
        <taxon>Bacillales</taxon>
        <taxon>Bacillaceae</taxon>
        <taxon>Cytobacillus</taxon>
    </lineage>
</organism>
<evidence type="ECO:0000256" key="4">
    <source>
        <dbReference type="ARBA" id="ARBA00022723"/>
    </source>
</evidence>
<reference evidence="12 13" key="1">
    <citation type="submission" date="2023-07" db="EMBL/GenBank/DDBJ databases">
        <title>Genomic Encyclopedia of Type Strains, Phase IV (KMG-IV): sequencing the most valuable type-strain genomes for metagenomic binning, comparative biology and taxonomic classification.</title>
        <authorList>
            <person name="Goeker M."/>
        </authorList>
    </citation>
    <scope>NUCLEOTIDE SEQUENCE [LARGE SCALE GENOMIC DNA]</scope>
    <source>
        <strain evidence="12 13">DSM 23494</strain>
    </source>
</reference>
<comment type="similarity">
    <text evidence="1">Belongs to the RuvC family.</text>
</comment>
<keyword evidence="4" id="KW-0479">Metal-binding</keyword>
<evidence type="ECO:0000256" key="3">
    <source>
        <dbReference type="ARBA" id="ARBA00022722"/>
    </source>
</evidence>
<dbReference type="InterPro" id="IPR002176">
    <property type="entry name" value="X-over_junc_endoDNase_RuvC"/>
</dbReference>
<keyword evidence="10" id="KW-0233">DNA recombination</keyword>
<dbReference type="PANTHER" id="PTHR30194:SF3">
    <property type="entry name" value="CROSSOVER JUNCTION ENDODEOXYRIBONUCLEASE RUVC"/>
    <property type="match status" value="1"/>
</dbReference>
<keyword evidence="13" id="KW-1185">Reference proteome</keyword>
<keyword evidence="9" id="KW-0238">DNA-binding</keyword>
<evidence type="ECO:0000256" key="1">
    <source>
        <dbReference type="ARBA" id="ARBA00009518"/>
    </source>
</evidence>
<evidence type="ECO:0000256" key="2">
    <source>
        <dbReference type="ARBA" id="ARBA00022490"/>
    </source>
</evidence>
<dbReference type="GO" id="GO:0008821">
    <property type="term" value="F:crossover junction DNA endonuclease activity"/>
    <property type="evidence" value="ECO:0007669"/>
    <property type="project" value="UniProtKB-EC"/>
</dbReference>
<evidence type="ECO:0000256" key="10">
    <source>
        <dbReference type="ARBA" id="ARBA00023172"/>
    </source>
</evidence>
<dbReference type="RefSeq" id="WP_307475454.1">
    <property type="nucleotide sequence ID" value="NZ_JAUSUB010000010.1"/>
</dbReference>
<dbReference type="InterPro" id="IPR012337">
    <property type="entry name" value="RNaseH-like_sf"/>
</dbReference>
<dbReference type="Proteomes" id="UP001238088">
    <property type="component" value="Unassembled WGS sequence"/>
</dbReference>
<evidence type="ECO:0000256" key="5">
    <source>
        <dbReference type="ARBA" id="ARBA00022759"/>
    </source>
</evidence>
<comment type="caution">
    <text evidence="12">The sequence shown here is derived from an EMBL/GenBank/DDBJ whole genome shotgun (WGS) entry which is preliminary data.</text>
</comment>
<name>A0ABU0AI86_9BACI</name>
<dbReference type="SUPFAM" id="SSF53098">
    <property type="entry name" value="Ribonuclease H-like"/>
    <property type="match status" value="1"/>
</dbReference>
<dbReference type="Pfam" id="PF02075">
    <property type="entry name" value="RuvC"/>
    <property type="match status" value="1"/>
</dbReference>
<dbReference type="EMBL" id="JAUSUB010000010">
    <property type="protein sequence ID" value="MDQ0270765.1"/>
    <property type="molecule type" value="Genomic_DNA"/>
</dbReference>
<dbReference type="InterPro" id="IPR036397">
    <property type="entry name" value="RNaseH_sf"/>
</dbReference>
<dbReference type="Gene3D" id="3.30.420.10">
    <property type="entry name" value="Ribonuclease H-like superfamily/Ribonuclease H"/>
    <property type="match status" value="1"/>
</dbReference>
<sequence>MRILAFDISASPGVAVLEVKGGAPSLIIADSIKTSTDNSDSERYAYVEAFAVKAIHEHGPFDLTIREHFTKGGSKRATQLVFGSWSMIDSALGKYGYAVDGEITPTEVKRIVGGKGTATKDEVEAGVRRLLGLTEDYKFKSNDASDAAAIGLAYLIKNGIIKGAE</sequence>
<evidence type="ECO:0000256" key="8">
    <source>
        <dbReference type="ARBA" id="ARBA00022842"/>
    </source>
</evidence>
<protein>
    <submittedName>
        <fullName evidence="12">Crossover junction endodeoxyribonuclease RuvC</fullName>
        <ecNumber evidence="12">3.1.21.10</ecNumber>
    </submittedName>
</protein>
<evidence type="ECO:0000313" key="13">
    <source>
        <dbReference type="Proteomes" id="UP001238088"/>
    </source>
</evidence>
<keyword evidence="3" id="KW-0540">Nuclease</keyword>
<keyword evidence="2" id="KW-0963">Cytoplasm</keyword>
<accession>A0ABU0AI86</accession>
<keyword evidence="5" id="KW-0255">Endonuclease</keyword>
<dbReference type="EC" id="3.1.21.10" evidence="12"/>
<keyword evidence="8" id="KW-0460">Magnesium</keyword>
<keyword evidence="11" id="KW-0234">DNA repair</keyword>
<evidence type="ECO:0000256" key="7">
    <source>
        <dbReference type="ARBA" id="ARBA00022801"/>
    </source>
</evidence>
<dbReference type="PANTHER" id="PTHR30194">
    <property type="entry name" value="CROSSOVER JUNCTION ENDODEOXYRIBONUCLEASE RUVC"/>
    <property type="match status" value="1"/>
</dbReference>
<keyword evidence="6" id="KW-0227">DNA damage</keyword>
<evidence type="ECO:0000256" key="9">
    <source>
        <dbReference type="ARBA" id="ARBA00023125"/>
    </source>
</evidence>
<evidence type="ECO:0000256" key="6">
    <source>
        <dbReference type="ARBA" id="ARBA00022763"/>
    </source>
</evidence>
<proteinExistence type="inferred from homology"/>
<keyword evidence="7 12" id="KW-0378">Hydrolase</keyword>
<gene>
    <name evidence="12" type="ORF">J2S17_002650</name>
</gene>
<evidence type="ECO:0000256" key="11">
    <source>
        <dbReference type="ARBA" id="ARBA00023204"/>
    </source>
</evidence>
<evidence type="ECO:0000313" key="12">
    <source>
        <dbReference type="EMBL" id="MDQ0270765.1"/>
    </source>
</evidence>